<proteinExistence type="predicted"/>
<dbReference type="Pfam" id="PF24336">
    <property type="entry name" value="DUF7504"/>
    <property type="match status" value="1"/>
</dbReference>
<reference evidence="1 2" key="1">
    <citation type="journal article" date="2014" name="PLoS Genet.">
        <title>Phylogenetically driven sequencing of extremely halophilic archaea reveals strategies for static and dynamic osmo-response.</title>
        <authorList>
            <person name="Becker E.A."/>
            <person name="Seitzer P.M."/>
            <person name="Tritt A."/>
            <person name="Larsen D."/>
            <person name="Krusor M."/>
            <person name="Yao A.I."/>
            <person name="Wu D."/>
            <person name="Madern D."/>
            <person name="Eisen J.A."/>
            <person name="Darling A.E."/>
            <person name="Facciotti M.T."/>
        </authorList>
    </citation>
    <scope>NUCLEOTIDE SEQUENCE [LARGE SCALE GENOMIC DNA]</scope>
    <source>
        <strain evidence="1 2">JCM 12255</strain>
    </source>
</reference>
<evidence type="ECO:0000313" key="2">
    <source>
        <dbReference type="Proteomes" id="UP000011602"/>
    </source>
</evidence>
<dbReference type="Proteomes" id="UP000011602">
    <property type="component" value="Unassembled WGS sequence"/>
</dbReference>
<dbReference type="InterPro" id="IPR055927">
    <property type="entry name" value="DUF7504"/>
</dbReference>
<gene>
    <name evidence="1" type="ORF">C493_10428</name>
</gene>
<evidence type="ECO:0000313" key="1">
    <source>
        <dbReference type="EMBL" id="ELY55887.1"/>
    </source>
</evidence>
<dbReference type="eggNOG" id="arCOG02452">
    <property type="taxonomic scope" value="Archaea"/>
</dbReference>
<keyword evidence="2" id="KW-1185">Reference proteome</keyword>
<name>L9X2P6_9EURY</name>
<protein>
    <submittedName>
        <fullName evidence="1">Uncharacterized protein</fullName>
    </submittedName>
</protein>
<comment type="caution">
    <text evidence="1">The sequence shown here is derived from an EMBL/GenBank/DDBJ whole genome shotgun (WGS) entry which is preliminary data.</text>
</comment>
<sequence>MDPVTPAEIDPPANVLLVHEHQCETDICESLCHGVDSSADLRVSFADKQPERPDPDCVPGHVGLLTVGDVLLEETPDSASDFDAPVVVDTVRDPTDLAAIGVAVSRFCKHWADEDLGVCFDSLDSLLRHTPPKTVFEFTYVLATRLSSVDAYAHFHFDPRHHEDRVVSTFGTIFDAVVAEEGSEGSVPEATDDEVAALLAEWSETDEDGAAATDDTGEFVFEQAMAAEATDEDVARLLGR</sequence>
<dbReference type="RefSeq" id="WP_007259368.1">
    <property type="nucleotide sequence ID" value="NZ_AOHZ01000047.1"/>
</dbReference>
<dbReference type="OrthoDB" id="109251at2157"/>
<dbReference type="AlphaFoldDB" id="L9X2P6"/>
<accession>L9X2P6</accession>
<organism evidence="1 2">
    <name type="scientific">Natronolimnohabitans innermongolicus JCM 12255</name>
    <dbReference type="NCBI Taxonomy" id="1227499"/>
    <lineage>
        <taxon>Archaea</taxon>
        <taxon>Methanobacteriati</taxon>
        <taxon>Methanobacteriota</taxon>
        <taxon>Stenosarchaea group</taxon>
        <taxon>Halobacteria</taxon>
        <taxon>Halobacteriales</taxon>
        <taxon>Natrialbaceae</taxon>
        <taxon>Natronolimnohabitans</taxon>
    </lineage>
</organism>
<dbReference type="EMBL" id="AOHZ01000047">
    <property type="protein sequence ID" value="ELY55887.1"/>
    <property type="molecule type" value="Genomic_DNA"/>
</dbReference>
<dbReference type="PATRIC" id="fig|1227499.3.peg.2115"/>